<dbReference type="Proteomes" id="UP001597079">
    <property type="component" value="Unassembled WGS sequence"/>
</dbReference>
<evidence type="ECO:0000256" key="2">
    <source>
        <dbReference type="ARBA" id="ARBA00022448"/>
    </source>
</evidence>
<name>A0ABW4JP35_9BACL</name>
<dbReference type="InterPro" id="IPR006127">
    <property type="entry name" value="ZnuA-like"/>
</dbReference>
<evidence type="ECO:0000313" key="7">
    <source>
        <dbReference type="Proteomes" id="UP001597079"/>
    </source>
</evidence>
<evidence type="ECO:0000256" key="1">
    <source>
        <dbReference type="ARBA" id="ARBA00004196"/>
    </source>
</evidence>
<comment type="caution">
    <text evidence="6">The sequence shown here is derived from an EMBL/GenBank/DDBJ whole genome shotgun (WGS) entry which is preliminary data.</text>
</comment>
<evidence type="ECO:0000256" key="5">
    <source>
        <dbReference type="SAM" id="SignalP"/>
    </source>
</evidence>
<organism evidence="6 7">
    <name type="scientific">Alicyclobacillus fodiniaquatilis</name>
    <dbReference type="NCBI Taxonomy" id="1661150"/>
    <lineage>
        <taxon>Bacteria</taxon>
        <taxon>Bacillati</taxon>
        <taxon>Bacillota</taxon>
        <taxon>Bacilli</taxon>
        <taxon>Bacillales</taxon>
        <taxon>Alicyclobacillaceae</taxon>
        <taxon>Alicyclobacillus</taxon>
    </lineage>
</organism>
<dbReference type="EMBL" id="JBHUCX010000083">
    <property type="protein sequence ID" value="MFD1676898.1"/>
    <property type="molecule type" value="Genomic_DNA"/>
</dbReference>
<dbReference type="RefSeq" id="WP_377944806.1">
    <property type="nucleotide sequence ID" value="NZ_JBHUCX010000083.1"/>
</dbReference>
<evidence type="ECO:0000256" key="4">
    <source>
        <dbReference type="ARBA" id="ARBA00022729"/>
    </source>
</evidence>
<dbReference type="Gene3D" id="3.40.50.1980">
    <property type="entry name" value="Nitrogenase molybdenum iron protein domain"/>
    <property type="match status" value="2"/>
</dbReference>
<accession>A0ABW4JP35</accession>
<feature type="signal peptide" evidence="5">
    <location>
        <begin position="1"/>
        <end position="22"/>
    </location>
</feature>
<evidence type="ECO:0000313" key="6">
    <source>
        <dbReference type="EMBL" id="MFD1676898.1"/>
    </source>
</evidence>
<reference evidence="7" key="1">
    <citation type="journal article" date="2019" name="Int. J. Syst. Evol. Microbiol.">
        <title>The Global Catalogue of Microorganisms (GCM) 10K type strain sequencing project: providing services to taxonomists for standard genome sequencing and annotation.</title>
        <authorList>
            <consortium name="The Broad Institute Genomics Platform"/>
            <consortium name="The Broad Institute Genome Sequencing Center for Infectious Disease"/>
            <person name="Wu L."/>
            <person name="Ma J."/>
        </authorList>
    </citation>
    <scope>NUCLEOTIDE SEQUENCE [LARGE SCALE GENOMIC DNA]</scope>
    <source>
        <strain evidence="7">CGMCC 1.12286</strain>
    </source>
</reference>
<keyword evidence="3" id="KW-0479">Metal-binding</keyword>
<keyword evidence="4 5" id="KW-0732">Signal</keyword>
<evidence type="ECO:0000256" key="3">
    <source>
        <dbReference type="ARBA" id="ARBA00022723"/>
    </source>
</evidence>
<protein>
    <submittedName>
        <fullName evidence="6">Metal ABC transporter solute-binding protein, Zn/Mn family</fullName>
    </submittedName>
</protein>
<dbReference type="PANTHER" id="PTHR42953">
    <property type="entry name" value="HIGH-AFFINITY ZINC UPTAKE SYSTEM PROTEIN ZNUA-RELATED"/>
    <property type="match status" value="1"/>
</dbReference>
<dbReference type="Pfam" id="PF01297">
    <property type="entry name" value="ZnuA"/>
    <property type="match status" value="1"/>
</dbReference>
<sequence>MQNRFGNTAAIASVTMVAALVAGCGTSGGNNQSTNASHSASAKVIKAVGAENEYANVIQQIGGKYVSVTAIMSNPSTDPHDYEASTKDAAVVGAATLIVQNGVGYDDFMGNLESSAPNSNRAVINVADALHYGKNTKNPHLWYQPNTMPKVAQLIANELAKQDPSEKSYFNANVKKFDDSLKPWKQELATLKSKFPNTGVAVTEPVADYFLQASGMDIKTPWSFQAAIMNGVDPSPQDVKTQEELFNDHKIKVFLYNQQAITDVTKKFLSLAKKDDIPVVGVYETMPLSHTYQSWMEAEAKALENALENGKSTETIS</sequence>
<proteinExistence type="predicted"/>
<feature type="chain" id="PRO_5045182736" evidence="5">
    <location>
        <begin position="23"/>
        <end position="317"/>
    </location>
</feature>
<dbReference type="SUPFAM" id="SSF53807">
    <property type="entry name" value="Helical backbone' metal receptor"/>
    <property type="match status" value="1"/>
</dbReference>
<dbReference type="InterPro" id="IPR050492">
    <property type="entry name" value="Bact_metal-bind_prot9"/>
</dbReference>
<comment type="subcellular location">
    <subcellularLocation>
        <location evidence="1">Cell envelope</location>
    </subcellularLocation>
</comment>
<keyword evidence="2" id="KW-0813">Transport</keyword>
<dbReference type="PANTHER" id="PTHR42953:SF1">
    <property type="entry name" value="METAL-BINDING PROTEIN HI_0362-RELATED"/>
    <property type="match status" value="1"/>
</dbReference>
<dbReference type="PROSITE" id="PS51257">
    <property type="entry name" value="PROKAR_LIPOPROTEIN"/>
    <property type="match status" value="1"/>
</dbReference>
<gene>
    <name evidence="6" type="ORF">ACFSB2_19680</name>
</gene>
<keyword evidence="7" id="KW-1185">Reference proteome</keyword>